<dbReference type="InParanoid" id="A0A251T811"/>
<dbReference type="Proteomes" id="UP000215914">
    <property type="component" value="Chromosome 11"/>
</dbReference>
<dbReference type="InterPro" id="IPR029057">
    <property type="entry name" value="PRTase-like"/>
</dbReference>
<evidence type="ECO:0000256" key="8">
    <source>
        <dbReference type="ARBA" id="ARBA00022676"/>
    </source>
</evidence>
<comment type="subcellular location">
    <subcellularLocation>
        <location evidence="2">Cytoplasm</location>
    </subcellularLocation>
</comment>
<organism evidence="11 12">
    <name type="scientific">Helianthus annuus</name>
    <name type="common">Common sunflower</name>
    <dbReference type="NCBI Taxonomy" id="4232"/>
    <lineage>
        <taxon>Eukaryota</taxon>
        <taxon>Viridiplantae</taxon>
        <taxon>Streptophyta</taxon>
        <taxon>Embryophyta</taxon>
        <taxon>Tracheophyta</taxon>
        <taxon>Spermatophyta</taxon>
        <taxon>Magnoliopsida</taxon>
        <taxon>eudicotyledons</taxon>
        <taxon>Gunneridae</taxon>
        <taxon>Pentapetalae</taxon>
        <taxon>asterids</taxon>
        <taxon>campanulids</taxon>
        <taxon>Asterales</taxon>
        <taxon>Asteraceae</taxon>
        <taxon>Asteroideae</taxon>
        <taxon>Heliantheae alliance</taxon>
        <taxon>Heliantheae</taxon>
        <taxon>Helianthus</taxon>
    </lineage>
</organism>
<evidence type="ECO:0000256" key="5">
    <source>
        <dbReference type="ARBA" id="ARBA00011738"/>
    </source>
</evidence>
<evidence type="ECO:0000256" key="1">
    <source>
        <dbReference type="ARBA" id="ARBA00000868"/>
    </source>
</evidence>
<evidence type="ECO:0000256" key="7">
    <source>
        <dbReference type="ARBA" id="ARBA00022490"/>
    </source>
</evidence>
<evidence type="ECO:0000256" key="4">
    <source>
        <dbReference type="ARBA" id="ARBA00008391"/>
    </source>
</evidence>
<name>A0A251T811_HELAN</name>
<dbReference type="CDD" id="cd06223">
    <property type="entry name" value="PRTases_typeI"/>
    <property type="match status" value="1"/>
</dbReference>
<evidence type="ECO:0000256" key="10">
    <source>
        <dbReference type="ARBA" id="ARBA00022726"/>
    </source>
</evidence>
<evidence type="ECO:0000256" key="2">
    <source>
        <dbReference type="ARBA" id="ARBA00004496"/>
    </source>
</evidence>
<comment type="subunit">
    <text evidence="5">Homodimer.</text>
</comment>
<protein>
    <recommendedName>
        <fullName evidence="6">adenine phosphoribosyltransferase</fullName>
        <ecNumber evidence="6">2.4.2.7</ecNumber>
    </recommendedName>
</protein>
<dbReference type="AlphaFoldDB" id="A0A251T811"/>
<dbReference type="PANTHER" id="PTHR11776:SF0">
    <property type="entry name" value="ADENINE PHOSPHORIBOSYLTRANSFERASE 1, CHLOROPLASTIC"/>
    <property type="match status" value="1"/>
</dbReference>
<gene>
    <name evidence="11" type="ORF">HannXRQ_Chr11g0327891</name>
</gene>
<dbReference type="EC" id="2.4.2.7" evidence="6"/>
<evidence type="ECO:0000256" key="9">
    <source>
        <dbReference type="ARBA" id="ARBA00022679"/>
    </source>
</evidence>
<dbReference type="InterPro" id="IPR000836">
    <property type="entry name" value="PRTase_dom"/>
</dbReference>
<dbReference type="Gene3D" id="3.40.50.2020">
    <property type="match status" value="1"/>
</dbReference>
<dbReference type="STRING" id="4232.A0A251T811"/>
<dbReference type="EMBL" id="CM007900">
    <property type="protein sequence ID" value="OTG07218.1"/>
    <property type="molecule type" value="Genomic_DNA"/>
</dbReference>
<evidence type="ECO:0000256" key="6">
    <source>
        <dbReference type="ARBA" id="ARBA00011893"/>
    </source>
</evidence>
<dbReference type="PANTHER" id="PTHR11776">
    <property type="entry name" value="ADENINE PHOSPHORIBOSYLTRANSFERASE"/>
    <property type="match status" value="1"/>
</dbReference>
<keyword evidence="7" id="KW-0963">Cytoplasm</keyword>
<dbReference type="SUPFAM" id="SSF53271">
    <property type="entry name" value="PRTase-like"/>
    <property type="match status" value="1"/>
</dbReference>
<comment type="catalytic activity">
    <reaction evidence="1">
        <text>AMP + diphosphate = 5-phospho-alpha-D-ribose 1-diphosphate + adenine</text>
        <dbReference type="Rhea" id="RHEA:16609"/>
        <dbReference type="ChEBI" id="CHEBI:16708"/>
        <dbReference type="ChEBI" id="CHEBI:33019"/>
        <dbReference type="ChEBI" id="CHEBI:58017"/>
        <dbReference type="ChEBI" id="CHEBI:456215"/>
        <dbReference type="EC" id="2.4.2.7"/>
    </reaction>
</comment>
<reference evidence="12" key="1">
    <citation type="journal article" date="2017" name="Nature">
        <title>The sunflower genome provides insights into oil metabolism, flowering and Asterid evolution.</title>
        <authorList>
            <person name="Badouin H."/>
            <person name="Gouzy J."/>
            <person name="Grassa C.J."/>
            <person name="Murat F."/>
            <person name="Staton S.E."/>
            <person name="Cottret L."/>
            <person name="Lelandais-Briere C."/>
            <person name="Owens G.L."/>
            <person name="Carrere S."/>
            <person name="Mayjonade B."/>
            <person name="Legrand L."/>
            <person name="Gill N."/>
            <person name="Kane N.C."/>
            <person name="Bowers J.E."/>
            <person name="Hubner S."/>
            <person name="Bellec A."/>
            <person name="Berard A."/>
            <person name="Berges H."/>
            <person name="Blanchet N."/>
            <person name="Boniface M.C."/>
            <person name="Brunel D."/>
            <person name="Catrice O."/>
            <person name="Chaidir N."/>
            <person name="Claudel C."/>
            <person name="Donnadieu C."/>
            <person name="Faraut T."/>
            <person name="Fievet G."/>
            <person name="Helmstetter N."/>
            <person name="King M."/>
            <person name="Knapp S.J."/>
            <person name="Lai Z."/>
            <person name="Le Paslier M.C."/>
            <person name="Lippi Y."/>
            <person name="Lorenzon L."/>
            <person name="Mandel J.R."/>
            <person name="Marage G."/>
            <person name="Marchand G."/>
            <person name="Marquand E."/>
            <person name="Bret-Mestries E."/>
            <person name="Morien E."/>
            <person name="Nambeesan S."/>
            <person name="Nguyen T."/>
            <person name="Pegot-Espagnet P."/>
            <person name="Pouilly N."/>
            <person name="Raftis F."/>
            <person name="Sallet E."/>
            <person name="Schiex T."/>
            <person name="Thomas J."/>
            <person name="Vandecasteele C."/>
            <person name="Vares D."/>
            <person name="Vear F."/>
            <person name="Vautrin S."/>
            <person name="Crespi M."/>
            <person name="Mangin B."/>
            <person name="Burke J.M."/>
            <person name="Salse J."/>
            <person name="Munos S."/>
            <person name="Vincourt P."/>
            <person name="Rieseberg L.H."/>
            <person name="Langlade N.B."/>
        </authorList>
    </citation>
    <scope>NUCLEOTIDE SEQUENCE [LARGE SCALE GENOMIC DNA]</scope>
    <source>
        <strain evidence="12">cv. SF193</strain>
    </source>
</reference>
<accession>A0A251T811</accession>
<keyword evidence="10" id="KW-0660">Purine salvage</keyword>
<evidence type="ECO:0000313" key="11">
    <source>
        <dbReference type="EMBL" id="OTG07218.1"/>
    </source>
</evidence>
<dbReference type="GO" id="GO:0006166">
    <property type="term" value="P:purine ribonucleoside salvage"/>
    <property type="evidence" value="ECO:0007669"/>
    <property type="project" value="UniProtKB-KW"/>
</dbReference>
<dbReference type="InterPro" id="IPR050120">
    <property type="entry name" value="Adenine_PRTase"/>
</dbReference>
<sequence length="57" mass="6469">MNRRTGTLQKFCCYCRIEVLFVLLTGVQARGFIFGPPIALALGEKFVPIRKPNRLKS</sequence>
<evidence type="ECO:0000256" key="3">
    <source>
        <dbReference type="ARBA" id="ARBA00004659"/>
    </source>
</evidence>
<dbReference type="GO" id="GO:0005737">
    <property type="term" value="C:cytoplasm"/>
    <property type="evidence" value="ECO:0007669"/>
    <property type="project" value="UniProtKB-SubCell"/>
</dbReference>
<evidence type="ECO:0000313" key="12">
    <source>
        <dbReference type="Proteomes" id="UP000215914"/>
    </source>
</evidence>
<keyword evidence="9 11" id="KW-0808">Transferase</keyword>
<comment type="pathway">
    <text evidence="3">Purine metabolism; AMP biosynthesis via salvage pathway; AMP from adenine: step 1/1.</text>
</comment>
<proteinExistence type="inferred from homology"/>
<keyword evidence="8 11" id="KW-0328">Glycosyltransferase</keyword>
<dbReference type="GO" id="GO:0003999">
    <property type="term" value="F:adenine phosphoribosyltransferase activity"/>
    <property type="evidence" value="ECO:0007669"/>
    <property type="project" value="UniProtKB-EC"/>
</dbReference>
<comment type="similarity">
    <text evidence="4">Belongs to the purine/pyrimidine phosphoribosyltransferase family.</text>
</comment>
<keyword evidence="12" id="KW-1185">Reference proteome</keyword>